<dbReference type="Pfam" id="PF03629">
    <property type="entry name" value="SASA"/>
    <property type="match status" value="1"/>
</dbReference>
<evidence type="ECO:0000259" key="3">
    <source>
        <dbReference type="Pfam" id="PF03629"/>
    </source>
</evidence>
<dbReference type="Gene3D" id="3.40.50.1110">
    <property type="entry name" value="SGNH hydrolase"/>
    <property type="match status" value="1"/>
</dbReference>
<dbReference type="Gene3D" id="2.60.40.2700">
    <property type="match status" value="1"/>
</dbReference>
<reference evidence="4 5" key="1">
    <citation type="submission" date="2017-03" db="EMBL/GenBank/DDBJ databases">
        <authorList>
            <person name="Afonso C.L."/>
            <person name="Miller P.J."/>
            <person name="Scott M.A."/>
            <person name="Spackman E."/>
            <person name="Goraichik I."/>
            <person name="Dimitrov K.M."/>
            <person name="Suarez D.L."/>
            <person name="Swayne D.E."/>
        </authorList>
    </citation>
    <scope>NUCLEOTIDE SEQUENCE [LARGE SCALE GENOMIC DNA]</scope>
    <source>
        <strain evidence="4 5">CECT 8625</strain>
    </source>
</reference>
<evidence type="ECO:0000313" key="5">
    <source>
        <dbReference type="Proteomes" id="UP000193570"/>
    </source>
</evidence>
<feature type="region of interest" description="Disordered" evidence="2">
    <location>
        <begin position="1"/>
        <end position="31"/>
    </location>
</feature>
<dbReference type="EMBL" id="FWFK01000004">
    <property type="protein sequence ID" value="SLN53424.1"/>
    <property type="molecule type" value="Genomic_DNA"/>
</dbReference>
<protein>
    <recommendedName>
        <fullName evidence="3">Sialate O-acetylesterase domain-containing protein</fullName>
    </recommendedName>
</protein>
<dbReference type="RefSeq" id="WP_085792395.1">
    <property type="nucleotide sequence ID" value="NZ_FWFK01000004.1"/>
</dbReference>
<accession>A0A1X6ZJK2</accession>
<gene>
    <name evidence="4" type="ORF">ROJ8625_02734</name>
</gene>
<dbReference type="InterPro" id="IPR036514">
    <property type="entry name" value="SGNH_hydro_sf"/>
</dbReference>
<organism evidence="4 5">
    <name type="scientific">Roseivivax jejudonensis</name>
    <dbReference type="NCBI Taxonomy" id="1529041"/>
    <lineage>
        <taxon>Bacteria</taxon>
        <taxon>Pseudomonadati</taxon>
        <taxon>Pseudomonadota</taxon>
        <taxon>Alphaproteobacteria</taxon>
        <taxon>Rhodobacterales</taxon>
        <taxon>Roseobacteraceae</taxon>
        <taxon>Roseivivax</taxon>
    </lineage>
</organism>
<dbReference type="InterPro" id="IPR005181">
    <property type="entry name" value="SASA"/>
</dbReference>
<keyword evidence="1" id="KW-0378">Hydrolase</keyword>
<dbReference type="SUPFAM" id="SSF52266">
    <property type="entry name" value="SGNH hydrolase"/>
    <property type="match status" value="1"/>
</dbReference>
<dbReference type="OrthoDB" id="7836581at2"/>
<name>A0A1X6ZJK2_9RHOB</name>
<feature type="domain" description="Sialate O-acetylesterase" evidence="3">
    <location>
        <begin position="121"/>
        <end position="284"/>
    </location>
</feature>
<evidence type="ECO:0000313" key="4">
    <source>
        <dbReference type="EMBL" id="SLN53424.1"/>
    </source>
</evidence>
<evidence type="ECO:0000256" key="1">
    <source>
        <dbReference type="ARBA" id="ARBA00022801"/>
    </source>
</evidence>
<sequence length="733" mass="74575">MRLSVSAGPAAPAPPAGAAATGPDLIAPPTVSGSAAQGAELLADPGTWSGSGQIGFALRWMRDGRPIPGATGPRHVVGPADAGTHVACLVTATDDTGARSAVSAGVTIPAALAPAAPALLLMVAGQSNARTAGVSAATPPDAYTDGTLGDTWILVQGTGIADAAFAPYDVTANADPDNSGTAWGSEAAFVHRMREAGDDRPVYIVKEATNGHSLDFHWDPARTGADFARLEDKVARARTLAPGGLAEVLLWCQGEQDANDEATAAAYAANLTAWFAALRARVTTGLVVVERIRPLGYAPGNVVDDSAGYLRAAGIREAQVAVPLADGTATSVDLDFLPATFPFIHPGAAWTEGKGARGHAAWTGTYDATYGAITDTAPAPYTFADQTDVPVGAVAVSDAVEITGLGRRAPVEITGGEWRSLNALDGDSVVTDWTAGPGHIDTFRKLQLRATASATADTAITVAVSVGGVGESWSVRTAATAQSYRAETEAFTAAAVAQGGQSIVGAQKDALDAFYDSAAAASWWPKVARLYCRLADETSSLLNLVDQTRMADNGGSSAFNTPMTWSAATGWTAADGSRSGISLDFDPSVGFTHDDHGIAVFFATLSDTAAASIDDGGVDEYYLRVLSSGSARLRCASGGNVNIAGVSPAAGMWAMMRTDAATIALHGPDGTIRDVASNAISGPTASYLALGSVEAQVSDAGHLGAAVFYRALTGAEAQDFAATVAALHAAFAL</sequence>
<keyword evidence="5" id="KW-1185">Reference proteome</keyword>
<dbReference type="GO" id="GO:0016788">
    <property type="term" value="F:hydrolase activity, acting on ester bonds"/>
    <property type="evidence" value="ECO:0007669"/>
    <property type="project" value="UniProtKB-ARBA"/>
</dbReference>
<dbReference type="AlphaFoldDB" id="A0A1X6ZJK2"/>
<dbReference type="Proteomes" id="UP000193570">
    <property type="component" value="Unassembled WGS sequence"/>
</dbReference>
<proteinExistence type="predicted"/>
<evidence type="ECO:0000256" key="2">
    <source>
        <dbReference type="SAM" id="MobiDB-lite"/>
    </source>
</evidence>